<keyword evidence="4" id="KW-1003">Cell membrane</keyword>
<keyword evidence="6 9" id="KW-1133">Transmembrane helix</keyword>
<keyword evidence="2" id="KW-0813">Transport</keyword>
<evidence type="ECO:0000256" key="8">
    <source>
        <dbReference type="ARBA" id="ARBA00023136"/>
    </source>
</evidence>
<feature type="transmembrane region" description="Helical" evidence="9">
    <location>
        <begin position="59"/>
        <end position="77"/>
    </location>
</feature>
<feature type="transmembrane region" description="Helical" evidence="9">
    <location>
        <begin position="122"/>
        <end position="144"/>
    </location>
</feature>
<evidence type="ECO:0000313" key="12">
    <source>
        <dbReference type="Proteomes" id="UP000182983"/>
    </source>
</evidence>
<dbReference type="PANTHER" id="PTHR32507">
    <property type="entry name" value="NA(+)/H(+) ANTIPORTER 1"/>
    <property type="match status" value="1"/>
</dbReference>
<dbReference type="Proteomes" id="UP000182983">
    <property type="component" value="Unassembled WGS sequence"/>
</dbReference>
<name>A0A1H6HV50_MAGFU</name>
<dbReference type="InterPro" id="IPR038770">
    <property type="entry name" value="Na+/solute_symporter_sf"/>
</dbReference>
<dbReference type="AlphaFoldDB" id="A0A1H6HV50"/>
<dbReference type="NCBIfam" id="NF003716">
    <property type="entry name" value="PRK05326.1-3"/>
    <property type="match status" value="1"/>
</dbReference>
<dbReference type="Pfam" id="PF00999">
    <property type="entry name" value="Na_H_Exchanger"/>
    <property type="match status" value="1"/>
</dbReference>
<dbReference type="EMBL" id="FNWO01000007">
    <property type="protein sequence ID" value="SEH38011.1"/>
    <property type="molecule type" value="Genomic_DNA"/>
</dbReference>
<keyword evidence="5 9" id="KW-0812">Transmembrane</keyword>
<organism evidence="11 12">
    <name type="scientific">Magnetospirillum fulvum</name>
    <name type="common">Rhodospirillum fulvum</name>
    <dbReference type="NCBI Taxonomy" id="1082"/>
    <lineage>
        <taxon>Bacteria</taxon>
        <taxon>Pseudomonadati</taxon>
        <taxon>Pseudomonadota</taxon>
        <taxon>Alphaproteobacteria</taxon>
        <taxon>Rhodospirillales</taxon>
        <taxon>Rhodospirillaceae</taxon>
        <taxon>Magnetospirillum</taxon>
    </lineage>
</organism>
<feature type="transmembrane region" description="Helical" evidence="9">
    <location>
        <begin position="89"/>
        <end position="110"/>
    </location>
</feature>
<accession>A0A1H6HV50</accession>
<feature type="transmembrane region" description="Helical" evidence="9">
    <location>
        <begin position="195"/>
        <end position="217"/>
    </location>
</feature>
<gene>
    <name evidence="11" type="ORF">SAMN04244559_02028</name>
</gene>
<evidence type="ECO:0000259" key="10">
    <source>
        <dbReference type="Pfam" id="PF00999"/>
    </source>
</evidence>
<evidence type="ECO:0000256" key="9">
    <source>
        <dbReference type="SAM" id="Phobius"/>
    </source>
</evidence>
<keyword evidence="3" id="KW-0050">Antiport</keyword>
<sequence length="611" mass="65088">MIESMNVAILIVAGLVSLSIFSSLLSTRIGAPLLLVFLTVGLLAGEDGLGHIHFDDVRAAYLIGSVALAVILFDSGFHTGIKAFRSAAFPALTLASLGVLITTSVVALPTHYLLGMGWVESALLGAIVSSTDAAAVFFLLRVGGLNLRDRVRSTLEVESGSNDPMAIFLTLSLVGLLAGHHGVSGLAGLSILSEFATQFGVGALAGMAGGGLIVFAVNRMGFERGLQPLAAISLAMVVFAATGVMQGSGFLAVYIAGLIAGNARIAAPETMRRFQEGLTWLAQIVMFLTLGLLATPSQFPPYIPGALAVAVVLMFVARPLAAWMCLLPFGFKRNDTSFIAWVGLRGSVSVLLSIVPMVAGLNNGRDYFVVTFLVVLVSLALQGWTIAPVARFLGQVVPRRIGPVERMELEIPGARHELVAYRVVADSLVARGQRLPRWAEPSLVLRDGRSFGAFAVGALRPGDTAYLFARPERVPHLDRMFASAAPAAEADHRFFGDFGLAPTSKMKELGVSYGLTIPVEEQNRTASEWLVRQLGHTPGVGDRAALGEVELIVRSLDWDGTIAEIGLALEPTAVDRPRLPLLFQSPTEMLGMLRRMLRRREKPPIVPPSAE</sequence>
<dbReference type="RefSeq" id="WP_074768157.1">
    <property type="nucleotide sequence ID" value="NZ_FNWO01000007.1"/>
</dbReference>
<evidence type="ECO:0000256" key="4">
    <source>
        <dbReference type="ARBA" id="ARBA00022475"/>
    </source>
</evidence>
<dbReference type="NCBIfam" id="NF003715">
    <property type="entry name" value="PRK05326.1-2"/>
    <property type="match status" value="1"/>
</dbReference>
<dbReference type="GO" id="GO:0015297">
    <property type="term" value="F:antiporter activity"/>
    <property type="evidence" value="ECO:0007669"/>
    <property type="project" value="UniProtKB-KW"/>
</dbReference>
<evidence type="ECO:0000256" key="6">
    <source>
        <dbReference type="ARBA" id="ARBA00022989"/>
    </source>
</evidence>
<feature type="transmembrane region" description="Helical" evidence="9">
    <location>
        <begin position="367"/>
        <end position="390"/>
    </location>
</feature>
<feature type="transmembrane region" description="Helical" evidence="9">
    <location>
        <begin position="338"/>
        <end position="361"/>
    </location>
</feature>
<keyword evidence="8 9" id="KW-0472">Membrane</keyword>
<evidence type="ECO:0000256" key="3">
    <source>
        <dbReference type="ARBA" id="ARBA00022449"/>
    </source>
</evidence>
<evidence type="ECO:0000256" key="2">
    <source>
        <dbReference type="ARBA" id="ARBA00022448"/>
    </source>
</evidence>
<evidence type="ECO:0000313" key="11">
    <source>
        <dbReference type="EMBL" id="SEH38011.1"/>
    </source>
</evidence>
<feature type="domain" description="Cation/H+ exchanger transmembrane" evidence="10">
    <location>
        <begin position="19"/>
        <end position="390"/>
    </location>
</feature>
<comment type="subcellular location">
    <subcellularLocation>
        <location evidence="1">Cell membrane</location>
        <topology evidence="1">Multi-pass membrane protein</topology>
    </subcellularLocation>
</comment>
<feature type="transmembrane region" description="Helical" evidence="9">
    <location>
        <begin position="6"/>
        <end position="26"/>
    </location>
</feature>
<protein>
    <submittedName>
        <fullName evidence="11">Potassium/proton antiporter, CPA1 family</fullName>
    </submittedName>
</protein>
<keyword evidence="7" id="KW-0406">Ion transport</keyword>
<dbReference type="InterPro" id="IPR006153">
    <property type="entry name" value="Cation/H_exchanger_TM"/>
</dbReference>
<dbReference type="NCBIfam" id="NF003714">
    <property type="entry name" value="PRK05326.1-1"/>
    <property type="match status" value="1"/>
</dbReference>
<evidence type="ECO:0000256" key="7">
    <source>
        <dbReference type="ARBA" id="ARBA00023065"/>
    </source>
</evidence>
<evidence type="ECO:0000256" key="5">
    <source>
        <dbReference type="ARBA" id="ARBA00022692"/>
    </source>
</evidence>
<feature type="transmembrane region" description="Helical" evidence="9">
    <location>
        <begin position="165"/>
        <end position="183"/>
    </location>
</feature>
<evidence type="ECO:0000256" key="1">
    <source>
        <dbReference type="ARBA" id="ARBA00004651"/>
    </source>
</evidence>
<dbReference type="GO" id="GO:1902600">
    <property type="term" value="P:proton transmembrane transport"/>
    <property type="evidence" value="ECO:0007669"/>
    <property type="project" value="InterPro"/>
</dbReference>
<dbReference type="GO" id="GO:0005886">
    <property type="term" value="C:plasma membrane"/>
    <property type="evidence" value="ECO:0007669"/>
    <property type="project" value="UniProtKB-SubCell"/>
</dbReference>
<feature type="transmembrane region" description="Helical" evidence="9">
    <location>
        <begin position="302"/>
        <end position="326"/>
    </location>
</feature>
<keyword evidence="12" id="KW-1185">Reference proteome</keyword>
<reference evidence="12" key="1">
    <citation type="submission" date="2016-10" db="EMBL/GenBank/DDBJ databases">
        <authorList>
            <person name="Varghese N."/>
            <person name="Submissions S."/>
        </authorList>
    </citation>
    <scope>NUCLEOTIDE SEQUENCE [LARGE SCALE GENOMIC DNA]</scope>
    <source>
        <strain evidence="12">DSM 13234</strain>
    </source>
</reference>
<dbReference type="Gene3D" id="1.20.1530.20">
    <property type="match status" value="1"/>
</dbReference>
<feature type="transmembrane region" description="Helical" evidence="9">
    <location>
        <begin position="279"/>
        <end position="296"/>
    </location>
</feature>
<feature type="transmembrane region" description="Helical" evidence="9">
    <location>
        <begin position="251"/>
        <end position="267"/>
    </location>
</feature>
<dbReference type="PANTHER" id="PTHR32507:SF7">
    <property type="entry name" value="K(+)_H(+) ANTIPORTER NHAP2"/>
    <property type="match status" value="1"/>
</dbReference>
<proteinExistence type="predicted"/>
<dbReference type="OrthoDB" id="9810759at2"/>